<protein>
    <submittedName>
        <fullName evidence="1">Uncharacterized protein</fullName>
    </submittedName>
</protein>
<proteinExistence type="predicted"/>
<accession>A0ABS4XF29</accession>
<evidence type="ECO:0000313" key="1">
    <source>
        <dbReference type="EMBL" id="MBP2386289.1"/>
    </source>
</evidence>
<dbReference type="SUPFAM" id="SSF53474">
    <property type="entry name" value="alpha/beta-Hydrolases"/>
    <property type="match status" value="1"/>
</dbReference>
<dbReference type="InterPro" id="IPR029058">
    <property type="entry name" value="AB_hydrolase_fold"/>
</dbReference>
<organism evidence="1 2">
    <name type="scientific">Paeniglutamicibacter kerguelensis</name>
    <dbReference type="NCBI Taxonomy" id="254788"/>
    <lineage>
        <taxon>Bacteria</taxon>
        <taxon>Bacillati</taxon>
        <taxon>Actinomycetota</taxon>
        <taxon>Actinomycetes</taxon>
        <taxon>Micrococcales</taxon>
        <taxon>Micrococcaceae</taxon>
        <taxon>Paeniglutamicibacter</taxon>
    </lineage>
</organism>
<evidence type="ECO:0000313" key="2">
    <source>
        <dbReference type="Proteomes" id="UP001296993"/>
    </source>
</evidence>
<dbReference type="Gene3D" id="3.40.50.1820">
    <property type="entry name" value="alpha/beta hydrolase"/>
    <property type="match status" value="1"/>
</dbReference>
<dbReference type="Proteomes" id="UP001296993">
    <property type="component" value="Unassembled WGS sequence"/>
</dbReference>
<sequence length="82" mass="8388">MPTEDDEVVVSVLQGAGSGTLLLDLLAPAEEANRVNVFDIALLAGRLTAATRWLGARDGTSSRKIGYFGASTGAGAALWPAS</sequence>
<name>A0ABS4XF29_9MICC</name>
<gene>
    <name evidence="1" type="ORF">JOF47_001800</name>
</gene>
<dbReference type="EMBL" id="JAGIOF010000001">
    <property type="protein sequence ID" value="MBP2386289.1"/>
    <property type="molecule type" value="Genomic_DNA"/>
</dbReference>
<comment type="caution">
    <text evidence="1">The sequence shown here is derived from an EMBL/GenBank/DDBJ whole genome shotgun (WGS) entry which is preliminary data.</text>
</comment>
<reference evidence="1 2" key="1">
    <citation type="submission" date="2021-03" db="EMBL/GenBank/DDBJ databases">
        <title>Sequencing the genomes of 1000 actinobacteria strains.</title>
        <authorList>
            <person name="Klenk H.-P."/>
        </authorList>
    </citation>
    <scope>NUCLEOTIDE SEQUENCE [LARGE SCALE GENOMIC DNA]</scope>
    <source>
        <strain evidence="1 2">DSM 15797</strain>
    </source>
</reference>
<keyword evidence="2" id="KW-1185">Reference proteome</keyword>
<dbReference type="RefSeq" id="WP_342592745.1">
    <property type="nucleotide sequence ID" value="NZ_BAAAJY010000002.1"/>
</dbReference>